<protein>
    <submittedName>
        <fullName evidence="1">Uncharacterized protein</fullName>
    </submittedName>
</protein>
<dbReference type="STRING" id="29920.A0A329RFD8"/>
<sequence length="226" mass="25937">MLDLSKMTGKSILPTLFAVKSTVNSSIKMTPFEADLGYIPLNPLLFAVEKLGNVRVSRCGAAFHERQAYILLRCRDALAKTQENMRNIYHRNREEQVFDVGDRVYLSTKHLDRKHTGFPNSTKLGPKWMGPHTVVRKVHNHAYELNTRAGNKLRPRFTTGSLQPYKEPNRLSRPTNAVLVDGSVGQLVKQLLGKRRRKQSTQFLWSGRAKRNLRGSLWKTWDKLQI</sequence>
<keyword evidence="2" id="KW-1185">Reference proteome</keyword>
<dbReference type="Proteomes" id="UP000251314">
    <property type="component" value="Unassembled WGS sequence"/>
</dbReference>
<name>A0A329RFD8_9STRA</name>
<evidence type="ECO:0000313" key="2">
    <source>
        <dbReference type="Proteomes" id="UP000251314"/>
    </source>
</evidence>
<organism evidence="1 2">
    <name type="scientific">Phytophthora cactorum</name>
    <dbReference type="NCBI Taxonomy" id="29920"/>
    <lineage>
        <taxon>Eukaryota</taxon>
        <taxon>Sar</taxon>
        <taxon>Stramenopiles</taxon>
        <taxon>Oomycota</taxon>
        <taxon>Peronosporomycetes</taxon>
        <taxon>Peronosporales</taxon>
        <taxon>Peronosporaceae</taxon>
        <taxon>Phytophthora</taxon>
    </lineage>
</organism>
<reference evidence="1 2" key="1">
    <citation type="submission" date="2018-01" db="EMBL/GenBank/DDBJ databases">
        <title>Draft genome of the strawberry crown rot pathogen Phytophthora cactorum.</title>
        <authorList>
            <person name="Armitage A.D."/>
            <person name="Lysoe E."/>
            <person name="Nellist C.F."/>
            <person name="Harrison R.J."/>
            <person name="Brurberg M.B."/>
        </authorList>
    </citation>
    <scope>NUCLEOTIDE SEQUENCE [LARGE SCALE GENOMIC DNA]</scope>
    <source>
        <strain evidence="1 2">10300</strain>
    </source>
</reference>
<proteinExistence type="predicted"/>
<dbReference type="VEuPathDB" id="FungiDB:PC110_g20481"/>
<dbReference type="EMBL" id="MJFZ01001137">
    <property type="protein sequence ID" value="RAW23081.1"/>
    <property type="molecule type" value="Genomic_DNA"/>
</dbReference>
<comment type="caution">
    <text evidence="1">The sequence shown here is derived from an EMBL/GenBank/DDBJ whole genome shotgun (WGS) entry which is preliminary data.</text>
</comment>
<gene>
    <name evidence="1" type="ORF">PC110_g20481</name>
</gene>
<accession>A0A329RFD8</accession>
<dbReference type="OrthoDB" id="3227343at2759"/>
<dbReference type="AlphaFoldDB" id="A0A329RFD8"/>
<evidence type="ECO:0000313" key="1">
    <source>
        <dbReference type="EMBL" id="RAW23081.1"/>
    </source>
</evidence>